<dbReference type="GO" id="GO:0017004">
    <property type="term" value="P:cytochrome complex assembly"/>
    <property type="evidence" value="ECO:0007669"/>
    <property type="project" value="UniProtKB-KW"/>
</dbReference>
<dbReference type="Gene3D" id="3.40.30.10">
    <property type="entry name" value="Glutaredoxin"/>
    <property type="match status" value="1"/>
</dbReference>
<comment type="subcellular location">
    <subcellularLocation>
        <location evidence="1">Cell envelope</location>
    </subcellularLocation>
</comment>
<evidence type="ECO:0000256" key="5">
    <source>
        <dbReference type="SAM" id="SignalP"/>
    </source>
</evidence>
<evidence type="ECO:0000256" key="4">
    <source>
        <dbReference type="ARBA" id="ARBA00023284"/>
    </source>
</evidence>
<dbReference type="AlphaFoldDB" id="A0A4R2I6H5"/>
<feature type="signal peptide" evidence="5">
    <location>
        <begin position="1"/>
        <end position="23"/>
    </location>
</feature>
<feature type="chain" id="PRO_5020398102" evidence="5">
    <location>
        <begin position="24"/>
        <end position="166"/>
    </location>
</feature>
<evidence type="ECO:0000259" key="6">
    <source>
        <dbReference type="PROSITE" id="PS51352"/>
    </source>
</evidence>
<dbReference type="InterPro" id="IPR013766">
    <property type="entry name" value="Thioredoxin_domain"/>
</dbReference>
<dbReference type="InterPro" id="IPR000866">
    <property type="entry name" value="AhpC/TSA"/>
</dbReference>
<reference evidence="7 8" key="1">
    <citation type="journal article" date="2015" name="Stand. Genomic Sci.">
        <title>Genomic Encyclopedia of Bacterial and Archaeal Type Strains, Phase III: the genomes of soil and plant-associated and newly described type strains.</title>
        <authorList>
            <person name="Whitman W.B."/>
            <person name="Woyke T."/>
            <person name="Klenk H.P."/>
            <person name="Zhou Y."/>
            <person name="Lilburn T.G."/>
            <person name="Beck B.J."/>
            <person name="De Vos P."/>
            <person name="Vandamme P."/>
            <person name="Eisen J.A."/>
            <person name="Garrity G."/>
            <person name="Hugenholtz P."/>
            <person name="Kyrpides N.C."/>
        </authorList>
    </citation>
    <scope>NUCLEOTIDE SEQUENCE [LARGE SCALE GENOMIC DNA]</scope>
    <source>
        <strain evidence="7 8">A3</strain>
    </source>
</reference>
<dbReference type="Pfam" id="PF00578">
    <property type="entry name" value="AhpC-TSA"/>
    <property type="match status" value="1"/>
</dbReference>
<sequence>MTSFIRAFALACIAALASGVAHADEPRVTKAKPGLSIRTLDGGTFDLSAQRGRWVIVNFWATWCSPCIKEMPDISAYVAAHASEVSAIGIAWEDTERDEIDAFVKQHPVVYPLAQGDVYDPLPDFEVPRNLPVTYLIAPDGRVAKKFVGPITGDELDRIVAAGKAG</sequence>
<dbReference type="GO" id="GO:0030313">
    <property type="term" value="C:cell envelope"/>
    <property type="evidence" value="ECO:0007669"/>
    <property type="project" value="UniProtKB-SubCell"/>
</dbReference>
<keyword evidence="8" id="KW-1185">Reference proteome</keyword>
<dbReference type="EMBL" id="SLWQ01000007">
    <property type="protein sequence ID" value="TCO38788.1"/>
    <property type="molecule type" value="Genomic_DNA"/>
</dbReference>
<evidence type="ECO:0000313" key="8">
    <source>
        <dbReference type="Proteomes" id="UP000294862"/>
    </source>
</evidence>
<dbReference type="CDD" id="cd02966">
    <property type="entry name" value="TlpA_like_family"/>
    <property type="match status" value="1"/>
</dbReference>
<proteinExistence type="predicted"/>
<dbReference type="RefSeq" id="WP_131998914.1">
    <property type="nucleotide sequence ID" value="NZ_JACGXM010000006.1"/>
</dbReference>
<dbReference type="GO" id="GO:0016491">
    <property type="term" value="F:oxidoreductase activity"/>
    <property type="evidence" value="ECO:0007669"/>
    <property type="project" value="InterPro"/>
</dbReference>
<dbReference type="InterPro" id="IPR050553">
    <property type="entry name" value="Thioredoxin_ResA/DsbE_sf"/>
</dbReference>
<organism evidence="7 8">
    <name type="scientific">Dokdonella fugitiva</name>
    <dbReference type="NCBI Taxonomy" id="328517"/>
    <lineage>
        <taxon>Bacteria</taxon>
        <taxon>Pseudomonadati</taxon>
        <taxon>Pseudomonadota</taxon>
        <taxon>Gammaproteobacteria</taxon>
        <taxon>Lysobacterales</taxon>
        <taxon>Rhodanobacteraceae</taxon>
        <taxon>Dokdonella</taxon>
    </lineage>
</organism>
<dbReference type="GO" id="GO:0016209">
    <property type="term" value="F:antioxidant activity"/>
    <property type="evidence" value="ECO:0007669"/>
    <property type="project" value="InterPro"/>
</dbReference>
<evidence type="ECO:0000256" key="2">
    <source>
        <dbReference type="ARBA" id="ARBA00022748"/>
    </source>
</evidence>
<keyword evidence="2" id="KW-0201">Cytochrome c-type biogenesis</keyword>
<dbReference type="Proteomes" id="UP000294862">
    <property type="component" value="Unassembled WGS sequence"/>
</dbReference>
<evidence type="ECO:0000313" key="7">
    <source>
        <dbReference type="EMBL" id="TCO38788.1"/>
    </source>
</evidence>
<gene>
    <name evidence="7" type="ORF">EV148_10776</name>
</gene>
<dbReference type="PANTHER" id="PTHR42852:SF6">
    <property type="entry name" value="THIOL:DISULFIDE INTERCHANGE PROTEIN DSBE"/>
    <property type="match status" value="1"/>
</dbReference>
<evidence type="ECO:0000256" key="1">
    <source>
        <dbReference type="ARBA" id="ARBA00004196"/>
    </source>
</evidence>
<dbReference type="OrthoDB" id="9796554at2"/>
<keyword evidence="3" id="KW-1015">Disulfide bond</keyword>
<comment type="caution">
    <text evidence="7">The sequence shown here is derived from an EMBL/GenBank/DDBJ whole genome shotgun (WGS) entry which is preliminary data.</text>
</comment>
<name>A0A4R2I6H5_9GAMM</name>
<keyword evidence="4" id="KW-0676">Redox-active center</keyword>
<protein>
    <submittedName>
        <fullName evidence="7">Thiol-disulfide isomerase/thioredoxin</fullName>
    </submittedName>
</protein>
<dbReference type="PANTHER" id="PTHR42852">
    <property type="entry name" value="THIOL:DISULFIDE INTERCHANGE PROTEIN DSBE"/>
    <property type="match status" value="1"/>
</dbReference>
<dbReference type="PROSITE" id="PS51352">
    <property type="entry name" value="THIOREDOXIN_2"/>
    <property type="match status" value="1"/>
</dbReference>
<dbReference type="SUPFAM" id="SSF52833">
    <property type="entry name" value="Thioredoxin-like"/>
    <property type="match status" value="1"/>
</dbReference>
<evidence type="ECO:0000256" key="3">
    <source>
        <dbReference type="ARBA" id="ARBA00023157"/>
    </source>
</evidence>
<keyword evidence="7" id="KW-0413">Isomerase</keyword>
<dbReference type="GO" id="GO:0016853">
    <property type="term" value="F:isomerase activity"/>
    <property type="evidence" value="ECO:0007669"/>
    <property type="project" value="UniProtKB-KW"/>
</dbReference>
<accession>A0A4R2I6H5</accession>
<dbReference type="InterPro" id="IPR036249">
    <property type="entry name" value="Thioredoxin-like_sf"/>
</dbReference>
<feature type="domain" description="Thioredoxin" evidence="6">
    <location>
        <begin position="26"/>
        <end position="165"/>
    </location>
</feature>
<keyword evidence="5" id="KW-0732">Signal</keyword>